<accession>A0A8J3NJJ3</accession>
<evidence type="ECO:0000313" key="1">
    <source>
        <dbReference type="EMBL" id="GIF82063.1"/>
    </source>
</evidence>
<dbReference type="AlphaFoldDB" id="A0A8J3NJJ3"/>
<proteinExistence type="predicted"/>
<gene>
    <name evidence="1" type="ORF">Cba03nite_34120</name>
</gene>
<dbReference type="Proteomes" id="UP000601223">
    <property type="component" value="Unassembled WGS sequence"/>
</dbReference>
<keyword evidence="2" id="KW-1185">Reference proteome</keyword>
<organism evidence="1 2">
    <name type="scientific">Catellatospora bangladeshensis</name>
    <dbReference type="NCBI Taxonomy" id="310355"/>
    <lineage>
        <taxon>Bacteria</taxon>
        <taxon>Bacillati</taxon>
        <taxon>Actinomycetota</taxon>
        <taxon>Actinomycetes</taxon>
        <taxon>Micromonosporales</taxon>
        <taxon>Micromonosporaceae</taxon>
        <taxon>Catellatospora</taxon>
    </lineage>
</organism>
<evidence type="ECO:0000313" key="2">
    <source>
        <dbReference type="Proteomes" id="UP000601223"/>
    </source>
</evidence>
<sequence length="39" mass="4257">MIESADFTLADNWLGGFYELALELGEPSDVRLETALGVL</sequence>
<protein>
    <submittedName>
        <fullName evidence="1">Uncharacterized protein</fullName>
    </submittedName>
</protein>
<dbReference type="EMBL" id="BONF01000017">
    <property type="protein sequence ID" value="GIF82063.1"/>
    <property type="molecule type" value="Genomic_DNA"/>
</dbReference>
<name>A0A8J3NJJ3_9ACTN</name>
<comment type="caution">
    <text evidence="1">The sequence shown here is derived from an EMBL/GenBank/DDBJ whole genome shotgun (WGS) entry which is preliminary data.</text>
</comment>
<reference evidence="1 2" key="1">
    <citation type="submission" date="2021-01" db="EMBL/GenBank/DDBJ databases">
        <title>Whole genome shotgun sequence of Catellatospora bangladeshensis NBRC 107357.</title>
        <authorList>
            <person name="Komaki H."/>
            <person name="Tamura T."/>
        </authorList>
    </citation>
    <scope>NUCLEOTIDE SEQUENCE [LARGE SCALE GENOMIC DNA]</scope>
    <source>
        <strain evidence="1 2">NBRC 107357</strain>
    </source>
</reference>